<dbReference type="InterPro" id="IPR036291">
    <property type="entry name" value="NAD(P)-bd_dom_sf"/>
</dbReference>
<evidence type="ECO:0000259" key="1">
    <source>
        <dbReference type="Pfam" id="PF22917"/>
    </source>
</evidence>
<sequence>MAGSTQQVQTKGIYHGLPVYDPSVKGLTAIITGANGISGHYMLRVLSQSPERWSKIYCLSRRPPYIPGGLPSNAEHIAVDFLKSPSEIASVLKDKGVKADYIFFFTYLQPPPAEGKGLWSDAQEMVRVNSALLDNFLGALKEANITPQRFMLQTGAKNYGVHQGPTKAPQEEIDPRVEIPGEPNFYYPQEDSVWKYCKETGASWNVCMPGPILGGVPDAAMNLAFPLAVYAAVTRELGEKLKWPGDDKAYQVNCSMSSAMMNAYLEEWAVLTDQAKDQKFNAFDGGAFAWEGFWPRLAGWYGIEPEGPKDDAEYSATSTAHNPRGYGGKGKVRRTFTLASWAKQEKVKKAWSKLAEQHDLTQKELVDVDRIFGFADGSLCRAGALLFSSDKARKMGWHGFVDVNESLLAVFDDLARIKMIPPVPKERLQFM</sequence>
<keyword evidence="3" id="KW-1185">Reference proteome</keyword>
<gene>
    <name evidence="2" type="ORF">LTR05_005352</name>
</gene>
<evidence type="ECO:0000313" key="2">
    <source>
        <dbReference type="EMBL" id="KAK5084276.1"/>
    </source>
</evidence>
<dbReference type="Pfam" id="PF22917">
    <property type="entry name" value="PRISE"/>
    <property type="match status" value="1"/>
</dbReference>
<name>A0AAN7SXL6_9EURO</name>
<dbReference type="SUPFAM" id="SSF51735">
    <property type="entry name" value="NAD(P)-binding Rossmann-fold domains"/>
    <property type="match status" value="1"/>
</dbReference>
<dbReference type="InterPro" id="IPR055222">
    <property type="entry name" value="PRISE-like_Rossmann-fold"/>
</dbReference>
<dbReference type="Gene3D" id="3.40.50.720">
    <property type="entry name" value="NAD(P)-binding Rossmann-like Domain"/>
    <property type="match status" value="1"/>
</dbReference>
<reference evidence="2 3" key="1">
    <citation type="submission" date="2023-08" db="EMBL/GenBank/DDBJ databases">
        <title>Black Yeasts Isolated from many extreme environments.</title>
        <authorList>
            <person name="Coleine C."/>
            <person name="Stajich J.E."/>
            <person name="Selbmann L."/>
        </authorList>
    </citation>
    <scope>NUCLEOTIDE SEQUENCE [LARGE SCALE GENOMIC DNA]</scope>
    <source>
        <strain evidence="2 3">CCFEE 5910</strain>
    </source>
</reference>
<evidence type="ECO:0000313" key="3">
    <source>
        <dbReference type="Proteomes" id="UP001309876"/>
    </source>
</evidence>
<proteinExistence type="predicted"/>
<dbReference type="AlphaFoldDB" id="A0AAN7SXL6"/>
<organism evidence="2 3">
    <name type="scientific">Lithohypha guttulata</name>
    <dbReference type="NCBI Taxonomy" id="1690604"/>
    <lineage>
        <taxon>Eukaryota</taxon>
        <taxon>Fungi</taxon>
        <taxon>Dikarya</taxon>
        <taxon>Ascomycota</taxon>
        <taxon>Pezizomycotina</taxon>
        <taxon>Eurotiomycetes</taxon>
        <taxon>Chaetothyriomycetidae</taxon>
        <taxon>Chaetothyriales</taxon>
        <taxon>Trichomeriaceae</taxon>
        <taxon>Lithohypha</taxon>
    </lineage>
</organism>
<dbReference type="EMBL" id="JAVRRJ010000005">
    <property type="protein sequence ID" value="KAK5084276.1"/>
    <property type="molecule type" value="Genomic_DNA"/>
</dbReference>
<accession>A0AAN7SXL6</accession>
<dbReference type="PANTHER" id="PTHR32487:SF29">
    <property type="entry name" value="NAD-DEPENDENT EPIMERASE_DEHYDRATASE DOMAIN-CONTAINING PROTEIN"/>
    <property type="match status" value="1"/>
</dbReference>
<comment type="caution">
    <text evidence="2">The sequence shown here is derived from an EMBL/GenBank/DDBJ whole genome shotgun (WGS) entry which is preliminary data.</text>
</comment>
<protein>
    <recommendedName>
        <fullName evidence="1">PRISE-like Rossmann-fold domain-containing protein</fullName>
    </recommendedName>
</protein>
<dbReference type="Proteomes" id="UP001309876">
    <property type="component" value="Unassembled WGS sequence"/>
</dbReference>
<feature type="domain" description="PRISE-like Rossmann-fold" evidence="1">
    <location>
        <begin position="80"/>
        <end position="309"/>
    </location>
</feature>
<dbReference type="PANTHER" id="PTHR32487">
    <property type="entry name" value="3-OXO-DELTA(4,5)-STEROID 5-BETA-REDUCTASE"/>
    <property type="match status" value="1"/>
</dbReference>
<dbReference type="CDD" id="cd08948">
    <property type="entry name" value="5beta-POR_like_SDR_a"/>
    <property type="match status" value="1"/>
</dbReference>